<dbReference type="GO" id="GO:0003676">
    <property type="term" value="F:nucleic acid binding"/>
    <property type="evidence" value="ECO:0007669"/>
    <property type="project" value="InterPro"/>
</dbReference>
<proteinExistence type="predicted"/>
<dbReference type="Proteomes" id="UP000095283">
    <property type="component" value="Unplaced"/>
</dbReference>
<protein>
    <submittedName>
        <fullName evidence="2">DDE_3 domain-containing protein</fullName>
    </submittedName>
</protein>
<accession>A0A1I7WS02</accession>
<organism evidence="1 2">
    <name type="scientific">Heterorhabditis bacteriophora</name>
    <name type="common">Entomopathogenic nematode worm</name>
    <dbReference type="NCBI Taxonomy" id="37862"/>
    <lineage>
        <taxon>Eukaryota</taxon>
        <taxon>Metazoa</taxon>
        <taxon>Ecdysozoa</taxon>
        <taxon>Nematoda</taxon>
        <taxon>Chromadorea</taxon>
        <taxon>Rhabditida</taxon>
        <taxon>Rhabditina</taxon>
        <taxon>Rhabditomorpha</taxon>
        <taxon>Strongyloidea</taxon>
        <taxon>Heterorhabditidae</taxon>
        <taxon>Heterorhabditis</taxon>
    </lineage>
</organism>
<dbReference type="WBParaSite" id="Hba_07866">
    <property type="protein sequence ID" value="Hba_07866"/>
    <property type="gene ID" value="Hba_07866"/>
</dbReference>
<reference evidence="2" key="1">
    <citation type="submission" date="2016-11" db="UniProtKB">
        <authorList>
            <consortium name="WormBaseParasite"/>
        </authorList>
    </citation>
    <scope>IDENTIFICATION</scope>
</reference>
<dbReference type="AlphaFoldDB" id="A0A1I7WS02"/>
<evidence type="ECO:0000313" key="2">
    <source>
        <dbReference type="WBParaSite" id="Hba_07866"/>
    </source>
</evidence>
<name>A0A1I7WS02_HETBA</name>
<sequence>MDRTKVVFSDDSKFNRFGSYGKKYVRRRPGEEFMPKCTIPIIKHDGGSVMVWTAFNRNGPGPFHIVEEVKGWVEIGYSNRITIQNSQVTPRNVGSIRRNHQNGVAVPESRLESHSTPMERCREGELEVVIKKVWAQISVQRSANLVDSMPRRCDAVIKNFGYPTKY</sequence>
<dbReference type="InterPro" id="IPR036397">
    <property type="entry name" value="RNaseH_sf"/>
</dbReference>
<dbReference type="Gene3D" id="3.30.420.10">
    <property type="entry name" value="Ribonuclease H-like superfamily/Ribonuclease H"/>
    <property type="match status" value="2"/>
</dbReference>
<evidence type="ECO:0000313" key="1">
    <source>
        <dbReference type="Proteomes" id="UP000095283"/>
    </source>
</evidence>
<keyword evidence="1" id="KW-1185">Reference proteome</keyword>